<feature type="non-terminal residue" evidence="3">
    <location>
        <position position="752"/>
    </location>
</feature>
<protein>
    <submittedName>
        <fullName evidence="3">Uncharacterized protein</fullName>
    </submittedName>
</protein>
<feature type="chain" id="PRO_5046260594" evidence="2">
    <location>
        <begin position="17"/>
        <end position="752"/>
    </location>
</feature>
<dbReference type="Proteomes" id="UP001189429">
    <property type="component" value="Unassembled WGS sequence"/>
</dbReference>
<sequence>AVSVLIVLGLAHQLLTVQLRGQRGGLGGVSHPQLPQAAAAPVPRASVSRTALHLDAKSLDTQTLSDGASPQRSSAWRPWSTCCPSRATATGLLSTGSSWANIGSLSRQLPSRSELPLNVSSKQKQPFAVQLSALIVWRPSTMKLKRKWQQLRQKSTWPVGYIKLHLEAAAASVPTIDLSSLLDGQEIRLGDGGMFGLDELDDVVTAEDKEEAQRRKDELQRQFTEAAKACFGDLKTKAAAIKEEQAKQKERLKAKRPRPSAEPAAAAADGNTSGPASGDANPPPQDKAPPTPGKAAASSAPPSAKPARAGAEPPEAAAGATPSVVKAAQEKLAQDAGWTVQLDHLVHCSFDHSEDAHSTLSFPSALGDYGHDGSVGADVYNFNVSNPGWSRVDVAACFLPLGSNFHRGRWGAAGGVRQDDLLFAAQLTDSQLECDERPEQPPAPRRRVRSSPAPALDRLIDQWAARWLRDPSFGQQDSDRLDFLDSCIIFLTDELSHPGFAWLLGARNQSPNQLAAEMCALSWQRNDHRRRRYLRWLASLSAAQRRMAMDTHNYEYNNGWGPKIYSYWSKFCEGELLDSDDSDVESDGIFSMSDPQSSDCAVRAGDAQWDPEHQDINSDHDSSVTDHNYSDDCHEWIGYDASAADHCQCHRRPDDAAARRTLASERVGGSGRLSWADWQANDADDRLDPHGRGRAGQQQRQLPHLLRTMASTWMTPEPDVHCEQEGRREWRDHCVSYVSAQLGADVFAPILE</sequence>
<evidence type="ECO:0000313" key="4">
    <source>
        <dbReference type="Proteomes" id="UP001189429"/>
    </source>
</evidence>
<evidence type="ECO:0000256" key="1">
    <source>
        <dbReference type="SAM" id="MobiDB-lite"/>
    </source>
</evidence>
<feature type="compositionally biased region" description="Pro residues" evidence="1">
    <location>
        <begin position="281"/>
        <end position="292"/>
    </location>
</feature>
<organism evidence="3 4">
    <name type="scientific">Prorocentrum cordatum</name>
    <dbReference type="NCBI Taxonomy" id="2364126"/>
    <lineage>
        <taxon>Eukaryota</taxon>
        <taxon>Sar</taxon>
        <taxon>Alveolata</taxon>
        <taxon>Dinophyceae</taxon>
        <taxon>Prorocentrales</taxon>
        <taxon>Prorocentraceae</taxon>
        <taxon>Prorocentrum</taxon>
    </lineage>
</organism>
<reference evidence="3" key="1">
    <citation type="submission" date="2023-10" db="EMBL/GenBank/DDBJ databases">
        <authorList>
            <person name="Chen Y."/>
            <person name="Shah S."/>
            <person name="Dougan E. K."/>
            <person name="Thang M."/>
            <person name="Chan C."/>
        </authorList>
    </citation>
    <scope>NUCLEOTIDE SEQUENCE [LARGE SCALE GENOMIC DNA]</scope>
</reference>
<feature type="region of interest" description="Disordered" evidence="1">
    <location>
        <begin position="433"/>
        <end position="452"/>
    </location>
</feature>
<gene>
    <name evidence="3" type="ORF">PCOR1329_LOCUS44545</name>
</gene>
<evidence type="ECO:0000256" key="2">
    <source>
        <dbReference type="SAM" id="SignalP"/>
    </source>
</evidence>
<feature type="non-terminal residue" evidence="3">
    <location>
        <position position="1"/>
    </location>
</feature>
<feature type="signal peptide" evidence="2">
    <location>
        <begin position="1"/>
        <end position="16"/>
    </location>
</feature>
<name>A0ABN9U3X4_9DINO</name>
<feature type="region of interest" description="Disordered" evidence="1">
    <location>
        <begin position="245"/>
        <end position="323"/>
    </location>
</feature>
<evidence type="ECO:0000313" key="3">
    <source>
        <dbReference type="EMBL" id="CAK0852899.1"/>
    </source>
</evidence>
<keyword evidence="2" id="KW-0732">Signal</keyword>
<feature type="compositionally biased region" description="Low complexity" evidence="1">
    <location>
        <begin position="293"/>
        <end position="322"/>
    </location>
</feature>
<proteinExistence type="predicted"/>
<dbReference type="EMBL" id="CAUYUJ010015355">
    <property type="protein sequence ID" value="CAK0852899.1"/>
    <property type="molecule type" value="Genomic_DNA"/>
</dbReference>
<accession>A0ABN9U3X4</accession>
<comment type="caution">
    <text evidence="3">The sequence shown here is derived from an EMBL/GenBank/DDBJ whole genome shotgun (WGS) entry which is preliminary data.</text>
</comment>
<keyword evidence="4" id="KW-1185">Reference proteome</keyword>